<feature type="domain" description="FAD-binding PCMH-type" evidence="3">
    <location>
        <begin position="40"/>
        <end position="211"/>
    </location>
</feature>
<evidence type="ECO:0000259" key="3">
    <source>
        <dbReference type="PROSITE" id="PS51387"/>
    </source>
</evidence>
<dbReference type="InterPro" id="IPR010031">
    <property type="entry name" value="FAD_lactone_oxidase-like"/>
</dbReference>
<keyword evidence="1" id="KW-0274">FAD</keyword>
<keyword evidence="1" id="KW-0285">Flavoprotein</keyword>
<keyword evidence="2" id="KW-0560">Oxidoreductase</keyword>
<dbReference type="PIRSF" id="PIRSF000136">
    <property type="entry name" value="LGO_GLO"/>
    <property type="match status" value="1"/>
</dbReference>
<dbReference type="Pfam" id="PF04030">
    <property type="entry name" value="ALO"/>
    <property type="match status" value="1"/>
</dbReference>
<dbReference type="EMBL" id="JAGSOY010000070">
    <property type="protein sequence ID" value="MBU2713270.1"/>
    <property type="molecule type" value="Genomic_DNA"/>
</dbReference>
<dbReference type="InterPro" id="IPR006094">
    <property type="entry name" value="Oxid_FAD_bind_N"/>
</dbReference>
<dbReference type="InterPro" id="IPR016169">
    <property type="entry name" value="FAD-bd_PCMH_sub2"/>
</dbReference>
<dbReference type="Gene3D" id="1.10.45.10">
    <property type="entry name" value="Vanillyl-alcohol Oxidase, Chain A, domain 4"/>
    <property type="match status" value="1"/>
</dbReference>
<dbReference type="InterPro" id="IPR016171">
    <property type="entry name" value="Vanillyl_alc_oxidase_C-sub2"/>
</dbReference>
<dbReference type="Gene3D" id="3.30.43.10">
    <property type="entry name" value="Uridine Diphospho-n-acetylenolpyruvylglucosamine Reductase, domain 2"/>
    <property type="match status" value="1"/>
</dbReference>
<dbReference type="Proteomes" id="UP000690515">
    <property type="component" value="Unassembled WGS sequence"/>
</dbReference>
<dbReference type="SUPFAM" id="SSF56176">
    <property type="entry name" value="FAD-binding/transporter-associated domain-like"/>
    <property type="match status" value="1"/>
</dbReference>
<gene>
    <name evidence="4" type="ORF">KCG35_19565</name>
</gene>
<dbReference type="InterPro" id="IPR007173">
    <property type="entry name" value="ALO_C"/>
</dbReference>
<evidence type="ECO:0000256" key="1">
    <source>
        <dbReference type="ARBA" id="ARBA00022827"/>
    </source>
</evidence>
<evidence type="ECO:0000313" key="5">
    <source>
        <dbReference type="Proteomes" id="UP000690515"/>
    </source>
</evidence>
<organism evidence="4 5">
    <name type="scientific">Zooshikella harenae</name>
    <dbReference type="NCBI Taxonomy" id="2827238"/>
    <lineage>
        <taxon>Bacteria</taxon>
        <taxon>Pseudomonadati</taxon>
        <taxon>Pseudomonadota</taxon>
        <taxon>Gammaproteobacteria</taxon>
        <taxon>Oceanospirillales</taxon>
        <taxon>Zooshikellaceae</taxon>
        <taxon>Zooshikella</taxon>
    </lineage>
</organism>
<sequence>MKTKWVLFLAILGVIAISKYTNALKTNDEVEVLKNYQGTYVCRPDVIFDPTSIEEIQSIVRQAVQDNRKVMTGNRKFASQIDAACTKDGEIQITLKNMNKLLKFDAVKKTVTVQGGMRFNVLNEFLRSQSLAVNMVTELGTFTIGGMLGSGTHGSTLTKKSNMIADYVTELKIVDGLGDIRVLTGDALNAARVNLGVLGVVVEVTLQLEDAFKVAASVNGYKNDTGLEDRILKIARSNYSANIAWFPGIGRYTVTTYNPVPLSTPGNAYNAQADISDIEEYFFGLLFDALHEFPGSGLQCLAAKIRYSGRSKSYYRSVDTGKVEKNPIGFSDRMQYFQCRDPNKCVWDRLPIALQEVSIPIKQLPNWIADVRQIIASHPRTCFPLNGIYFRFGKSSPSYLGMNAGRDSAYIGIEYTLRQKGSEVPKNYFVNLEIEQLSLRKYNARPHWGKNSVAIFENMPSRYPKWNDFLSYKQAFDPYDTFSNPFWERVSGEDPLSNYLTPGCNVRGECYCQQDEHCQTDAHCANGRYFSEATICVKD</sequence>
<dbReference type="RefSeq" id="WP_215821558.1">
    <property type="nucleotide sequence ID" value="NZ_JAGSOY010000070.1"/>
</dbReference>
<dbReference type="InterPro" id="IPR055154">
    <property type="entry name" value="GULLO2-like_C"/>
</dbReference>
<dbReference type="Pfam" id="PF01565">
    <property type="entry name" value="FAD_binding_4"/>
    <property type="match status" value="1"/>
</dbReference>
<proteinExistence type="predicted"/>
<evidence type="ECO:0000313" key="4">
    <source>
        <dbReference type="EMBL" id="MBU2713270.1"/>
    </source>
</evidence>
<dbReference type="InterPro" id="IPR016166">
    <property type="entry name" value="FAD-bd_PCMH"/>
</dbReference>
<dbReference type="Gene3D" id="3.30.70.2520">
    <property type="match status" value="1"/>
</dbReference>
<dbReference type="PROSITE" id="PS51387">
    <property type="entry name" value="FAD_PCMH"/>
    <property type="match status" value="1"/>
</dbReference>
<comment type="caution">
    <text evidence="4">The sequence shown here is derived from an EMBL/GenBank/DDBJ whole genome shotgun (WGS) entry which is preliminary data.</text>
</comment>
<protein>
    <submittedName>
        <fullName evidence="4">FAD-binding protein</fullName>
    </submittedName>
</protein>
<evidence type="ECO:0000256" key="2">
    <source>
        <dbReference type="ARBA" id="ARBA00023002"/>
    </source>
</evidence>
<dbReference type="Pfam" id="PF22906">
    <property type="entry name" value="GULLO2-like_3rd"/>
    <property type="match status" value="1"/>
</dbReference>
<dbReference type="InterPro" id="IPR036318">
    <property type="entry name" value="FAD-bd_PCMH-like_sf"/>
</dbReference>
<dbReference type="Gene3D" id="3.30.465.10">
    <property type="match status" value="1"/>
</dbReference>
<keyword evidence="5" id="KW-1185">Reference proteome</keyword>
<dbReference type="PANTHER" id="PTHR43762">
    <property type="entry name" value="L-GULONOLACTONE OXIDASE"/>
    <property type="match status" value="1"/>
</dbReference>
<dbReference type="PANTHER" id="PTHR43762:SF1">
    <property type="entry name" value="D-ARABINONO-1,4-LACTONE OXIDASE"/>
    <property type="match status" value="1"/>
</dbReference>
<dbReference type="InterPro" id="IPR016167">
    <property type="entry name" value="FAD-bd_PCMH_sub1"/>
</dbReference>
<accession>A0ABS5ZH32</accession>
<reference evidence="4 5" key="1">
    <citation type="submission" date="2021-04" db="EMBL/GenBank/DDBJ databases">
        <authorList>
            <person name="Pira H."/>
            <person name="Risdian C."/>
            <person name="Wink J."/>
        </authorList>
    </citation>
    <scope>NUCLEOTIDE SEQUENCE [LARGE SCALE GENOMIC DNA]</scope>
    <source>
        <strain evidence="4 5">WH53</strain>
    </source>
</reference>
<name>A0ABS5ZH32_9GAMM</name>